<evidence type="ECO:0000313" key="3">
    <source>
        <dbReference type="Proteomes" id="UP000230790"/>
    </source>
</evidence>
<feature type="non-terminal residue" evidence="2">
    <location>
        <position position="145"/>
    </location>
</feature>
<feature type="non-terminal residue" evidence="2">
    <location>
        <position position="1"/>
    </location>
</feature>
<feature type="domain" description="Alanine dehydrogenase/pyridine nucleotide transhydrogenase NAD(H)-binding" evidence="1">
    <location>
        <begin position="1"/>
        <end position="145"/>
    </location>
</feature>
<comment type="caution">
    <text evidence="2">The sequence shown here is derived from an EMBL/GenBank/DDBJ whole genome shotgun (WGS) entry which is preliminary data.</text>
</comment>
<accession>A0A2M8Q754</accession>
<dbReference type="AlphaFoldDB" id="A0A2M8Q754"/>
<dbReference type="Gene3D" id="3.40.50.720">
    <property type="entry name" value="NAD(P)-binding Rossmann-like Domain"/>
    <property type="match status" value="1"/>
</dbReference>
<gene>
    <name evidence="2" type="ORF">CUN48_17865</name>
</gene>
<dbReference type="SMART" id="SM01002">
    <property type="entry name" value="AlaDh_PNT_C"/>
    <property type="match status" value="1"/>
</dbReference>
<dbReference type="InterPro" id="IPR007698">
    <property type="entry name" value="AlaDH/PNT_NAD(H)-bd"/>
</dbReference>
<dbReference type="GO" id="GO:0006524">
    <property type="term" value="P:alanine catabolic process"/>
    <property type="evidence" value="ECO:0007669"/>
    <property type="project" value="TreeGrafter"/>
</dbReference>
<dbReference type="GO" id="GO:0005886">
    <property type="term" value="C:plasma membrane"/>
    <property type="evidence" value="ECO:0007669"/>
    <property type="project" value="TreeGrafter"/>
</dbReference>
<dbReference type="SUPFAM" id="SSF51735">
    <property type="entry name" value="NAD(P)-binding Rossmann-fold domains"/>
    <property type="match status" value="1"/>
</dbReference>
<proteinExistence type="predicted"/>
<reference evidence="2 3" key="1">
    <citation type="submission" date="2017-11" db="EMBL/GenBank/DDBJ databases">
        <title>Evolution of Phototrophy in the Chloroflexi Phylum Driven by Horizontal Gene Transfer.</title>
        <authorList>
            <person name="Ward L.M."/>
            <person name="Hemp J."/>
            <person name="Shih P.M."/>
            <person name="Mcglynn S.E."/>
            <person name="Fischer W."/>
        </authorList>
    </citation>
    <scope>NUCLEOTIDE SEQUENCE [LARGE SCALE GENOMIC DNA]</scope>
    <source>
        <strain evidence="2">JP3_7</strain>
    </source>
</reference>
<dbReference type="Pfam" id="PF01262">
    <property type="entry name" value="AlaDh_PNT_C"/>
    <property type="match status" value="1"/>
</dbReference>
<dbReference type="PANTHER" id="PTHR42795">
    <property type="entry name" value="ALANINE DEHYDROGENASE"/>
    <property type="match status" value="1"/>
</dbReference>
<dbReference type="InterPro" id="IPR036291">
    <property type="entry name" value="NAD(P)-bd_dom_sf"/>
</dbReference>
<evidence type="ECO:0000259" key="1">
    <source>
        <dbReference type="SMART" id="SM01002"/>
    </source>
</evidence>
<organism evidence="2 3">
    <name type="scientific">Candidatus Thermofonsia Clade 3 bacterium</name>
    <dbReference type="NCBI Taxonomy" id="2364212"/>
    <lineage>
        <taxon>Bacteria</taxon>
        <taxon>Bacillati</taxon>
        <taxon>Chloroflexota</taxon>
        <taxon>Candidatus Thermofontia</taxon>
        <taxon>Candidatus Thermofonsia Clade 3</taxon>
    </lineage>
</organism>
<dbReference type="Proteomes" id="UP000230790">
    <property type="component" value="Unassembled WGS sequence"/>
</dbReference>
<dbReference type="PANTHER" id="PTHR42795:SF1">
    <property type="entry name" value="ALANINE DEHYDROGENASE"/>
    <property type="match status" value="1"/>
</dbReference>
<dbReference type="EMBL" id="PGTN01000894">
    <property type="protein sequence ID" value="PJF45639.1"/>
    <property type="molecule type" value="Genomic_DNA"/>
</dbReference>
<protein>
    <submittedName>
        <fullName evidence="2">Alanine dehydrogenase</fullName>
    </submittedName>
</protein>
<evidence type="ECO:0000313" key="2">
    <source>
        <dbReference type="EMBL" id="PJF45639.1"/>
    </source>
</evidence>
<sequence>PQGGQGIVLGGISGVPPATVVILGAGTIAEYAARTALGFGAQVVILDDNLSALRRIENALDRRVITAMANTEYIARAVRSADVLIGAVMRSGYRAPIWVTEAMVASMKPGSVIVDVVIDQGGCIETSRPTTLSRPVYVEHGVIHY</sequence>
<name>A0A2M8Q754_9CHLR</name>
<dbReference type="GO" id="GO:0000286">
    <property type="term" value="F:alanine dehydrogenase activity"/>
    <property type="evidence" value="ECO:0007669"/>
    <property type="project" value="TreeGrafter"/>
</dbReference>